<proteinExistence type="predicted"/>
<keyword evidence="3" id="KW-1185">Reference proteome</keyword>
<dbReference type="EMBL" id="QKWP01001466">
    <property type="protein sequence ID" value="RIB08757.1"/>
    <property type="molecule type" value="Genomic_DNA"/>
</dbReference>
<comment type="caution">
    <text evidence="2">The sequence shown here is derived from an EMBL/GenBank/DDBJ whole genome shotgun (WGS) entry which is preliminary data.</text>
</comment>
<feature type="region of interest" description="Disordered" evidence="1">
    <location>
        <begin position="155"/>
        <end position="185"/>
    </location>
</feature>
<feature type="compositionally biased region" description="Acidic residues" evidence="1">
    <location>
        <begin position="7"/>
        <end position="21"/>
    </location>
</feature>
<name>A0A397UI43_9GLOM</name>
<accession>A0A397UI43</accession>
<reference evidence="2 3" key="1">
    <citation type="submission" date="2018-06" db="EMBL/GenBank/DDBJ databases">
        <title>Comparative genomics reveals the genomic features of Rhizophagus irregularis, R. cerebriforme, R. diaphanum and Gigaspora rosea, and their symbiotic lifestyle signature.</title>
        <authorList>
            <person name="Morin E."/>
            <person name="San Clemente H."/>
            <person name="Chen E.C.H."/>
            <person name="De La Providencia I."/>
            <person name="Hainaut M."/>
            <person name="Kuo A."/>
            <person name="Kohler A."/>
            <person name="Murat C."/>
            <person name="Tang N."/>
            <person name="Roy S."/>
            <person name="Loubradou J."/>
            <person name="Henrissat B."/>
            <person name="Grigoriev I.V."/>
            <person name="Corradi N."/>
            <person name="Roux C."/>
            <person name="Martin F.M."/>
        </authorList>
    </citation>
    <scope>NUCLEOTIDE SEQUENCE [LARGE SCALE GENOMIC DNA]</scope>
    <source>
        <strain evidence="2 3">DAOM 194757</strain>
    </source>
</reference>
<organism evidence="2 3">
    <name type="scientific">Gigaspora rosea</name>
    <dbReference type="NCBI Taxonomy" id="44941"/>
    <lineage>
        <taxon>Eukaryota</taxon>
        <taxon>Fungi</taxon>
        <taxon>Fungi incertae sedis</taxon>
        <taxon>Mucoromycota</taxon>
        <taxon>Glomeromycotina</taxon>
        <taxon>Glomeromycetes</taxon>
        <taxon>Diversisporales</taxon>
        <taxon>Gigasporaceae</taxon>
        <taxon>Gigaspora</taxon>
    </lineage>
</organism>
<evidence type="ECO:0000313" key="3">
    <source>
        <dbReference type="Proteomes" id="UP000266673"/>
    </source>
</evidence>
<feature type="compositionally biased region" description="Polar residues" evidence="1">
    <location>
        <begin position="120"/>
        <end position="139"/>
    </location>
</feature>
<evidence type="ECO:0000256" key="1">
    <source>
        <dbReference type="SAM" id="MobiDB-lite"/>
    </source>
</evidence>
<evidence type="ECO:0000313" key="2">
    <source>
        <dbReference type="EMBL" id="RIB08757.1"/>
    </source>
</evidence>
<feature type="region of interest" description="Disordered" evidence="1">
    <location>
        <begin position="120"/>
        <end position="142"/>
    </location>
</feature>
<dbReference type="AlphaFoldDB" id="A0A397UI43"/>
<feature type="region of interest" description="Disordered" evidence="1">
    <location>
        <begin position="1"/>
        <end position="37"/>
    </location>
</feature>
<dbReference type="OrthoDB" id="2425634at2759"/>
<dbReference type="Proteomes" id="UP000266673">
    <property type="component" value="Unassembled WGS sequence"/>
</dbReference>
<sequence>MMADNGEKDDDDDDIETDPEMEMTMVEHPPSSFGNLKRTKSFNKYKIGDDVLKFEESGWGNVFRSYSIGKNGHHNYGGKHKLDKSGGDNNASSAIHSAINSVKSFKSFISLNRFLESQQNDKNGSEIKQNGGNEYTNDDNTVEKENKVTINLTNNDQMVSDTLPPTPPPPAIPLMHLKTPGSMRN</sequence>
<protein>
    <submittedName>
        <fullName evidence="2">Uncharacterized protein</fullName>
    </submittedName>
</protein>
<gene>
    <name evidence="2" type="ORF">C2G38_2110341</name>
</gene>